<evidence type="ECO:0000256" key="4">
    <source>
        <dbReference type="ARBA" id="ARBA00023186"/>
    </source>
</evidence>
<dbReference type="Gene3D" id="4.10.860.10">
    <property type="entry name" value="UVR domain"/>
    <property type="match status" value="1"/>
</dbReference>
<dbReference type="InterPro" id="IPR004176">
    <property type="entry name" value="Clp_R_N"/>
</dbReference>
<feature type="domain" description="Clp R" evidence="9">
    <location>
        <begin position="3"/>
        <end position="150"/>
    </location>
</feature>
<dbReference type="SMART" id="SM00382">
    <property type="entry name" value="AAA"/>
    <property type="match status" value="2"/>
</dbReference>
<comment type="similarity">
    <text evidence="6">Belongs to the ClpA/ClpB family.</text>
</comment>
<dbReference type="GO" id="GO:0005737">
    <property type="term" value="C:cytoplasm"/>
    <property type="evidence" value="ECO:0007669"/>
    <property type="project" value="TreeGrafter"/>
</dbReference>
<dbReference type="PROSITE" id="PS51903">
    <property type="entry name" value="CLP_R"/>
    <property type="match status" value="1"/>
</dbReference>
<comment type="caution">
    <text evidence="10">The sequence shown here is derived from an EMBL/GenBank/DDBJ whole genome shotgun (WGS) entry which is preliminary data.</text>
</comment>
<feature type="coiled-coil region" evidence="7">
    <location>
        <begin position="435"/>
        <end position="462"/>
    </location>
</feature>
<dbReference type="InterPro" id="IPR041546">
    <property type="entry name" value="ClpA/ClpB_AAA_lid"/>
</dbReference>
<dbReference type="CDD" id="cd19499">
    <property type="entry name" value="RecA-like_ClpB_Hsp104-like"/>
    <property type="match status" value="1"/>
</dbReference>
<dbReference type="Pfam" id="PF17871">
    <property type="entry name" value="AAA_lid_9"/>
    <property type="match status" value="1"/>
</dbReference>
<dbReference type="FunFam" id="1.10.8.60:FF:000017">
    <property type="entry name" value="ATP-dependent chaperone ClpB"/>
    <property type="match status" value="1"/>
</dbReference>
<dbReference type="Gene3D" id="3.40.50.300">
    <property type="entry name" value="P-loop containing nucleotide triphosphate hydrolases"/>
    <property type="match status" value="2"/>
</dbReference>
<dbReference type="InterPro" id="IPR003959">
    <property type="entry name" value="ATPase_AAA_core"/>
</dbReference>
<dbReference type="Pfam" id="PF00004">
    <property type="entry name" value="AAA"/>
    <property type="match status" value="1"/>
</dbReference>
<dbReference type="GO" id="GO:0034605">
    <property type="term" value="P:cellular response to heat"/>
    <property type="evidence" value="ECO:0007669"/>
    <property type="project" value="TreeGrafter"/>
</dbReference>
<keyword evidence="3 6" id="KW-0067">ATP-binding</keyword>
<dbReference type="InterPro" id="IPR018368">
    <property type="entry name" value="ClpA/B_CS1"/>
</dbReference>
<sequence length="802" mass="90016">MRFDKFTVKAQEAIALAQESLTRFNHNQLDTEHIFLGLLEQQEGLVPTILTSIGIQPETVKKELIDGLEQAPKVHFEGGGQAQIYITPRAKRIFDLAFEEARRIHDEYVGTEHVFIAVSEDREGISHRILQEYGVTREKIYVALQEIRGGQRVTDPEAESKYQALKKYACDITLLASDGKLDPVIGRDEEIKRVIQVLSRRTKNNPVLIGEPGVGKTAIVEGLAQKVVSGDVPETLKGRKVIALDMGSLVAGSKYRGEFEDRLKAVLKEIERAKGDIILFIDELHTIVGAGAAEGAIDASNMLKPALARGELQCVGATTLDEYRKSIEKDGALERRFQPVLVNEPSIEDTIEILKGLRDKYEAHHGVKISDEALKAAARLSTRYISERFLPDKAIDLIDEAGSKLRIDIYSAPPELKDLERKLSVLIKEGQEAVAAREYERAAQLRDETDALQKEYTAKRNDWMEDRGFDDVVGEEDIAQVVSKWTGIPVSRMLEEESQKLLHMEERLHKRVIGQDEAVNLVSDAIRRARSGLKDPKRPIGSFIFLGPSGVGKTELAKALAEFLFDSEDAMVRIDMSEYMERHTVSRLIGAPPGYVGYEEGGQLTESIRRRPYSVVLFDETEKAHQDVFNVMLQILDEGRLTDGQGRTVDFRNTVLIMTSNVGSEWASGDAEDYETMKSRMIEELRSRFRPEFLNRIDETVVFRPLAFEDIEKIVALQIDNVRKSLMDSEIGLEVTKAAEDVLAREGYDPIYGARPLKRAIQRLVENPLSKKIIEGEFGKQDTVLVDAKDNELVFSKKGSKA</sequence>
<dbReference type="PRINTS" id="PR00300">
    <property type="entry name" value="CLPPROTEASEA"/>
</dbReference>
<dbReference type="Pfam" id="PF07724">
    <property type="entry name" value="AAA_2"/>
    <property type="match status" value="1"/>
</dbReference>
<evidence type="ECO:0000256" key="3">
    <source>
        <dbReference type="ARBA" id="ARBA00022840"/>
    </source>
</evidence>
<dbReference type="Gene3D" id="1.10.1780.10">
    <property type="entry name" value="Clp, N-terminal domain"/>
    <property type="match status" value="1"/>
</dbReference>
<dbReference type="InterPro" id="IPR001943">
    <property type="entry name" value="UVR_dom"/>
</dbReference>
<evidence type="ECO:0000256" key="7">
    <source>
        <dbReference type="SAM" id="Coils"/>
    </source>
</evidence>
<dbReference type="PROSITE" id="PS00870">
    <property type="entry name" value="CLPAB_1"/>
    <property type="match status" value="1"/>
</dbReference>
<keyword evidence="7" id="KW-0175">Coiled coil</keyword>
<organism evidence="10 11">
    <name type="scientific">candidate division TA06 bacterium</name>
    <dbReference type="NCBI Taxonomy" id="2250710"/>
    <lineage>
        <taxon>Bacteria</taxon>
        <taxon>Bacteria division TA06</taxon>
    </lineage>
</organism>
<dbReference type="PROSITE" id="PS50151">
    <property type="entry name" value="UVR"/>
    <property type="match status" value="1"/>
</dbReference>
<dbReference type="SMART" id="SM01086">
    <property type="entry name" value="ClpB_D2-small"/>
    <property type="match status" value="1"/>
</dbReference>
<dbReference type="PANTHER" id="PTHR11638:SF18">
    <property type="entry name" value="HEAT SHOCK PROTEIN 104"/>
    <property type="match status" value="1"/>
</dbReference>
<evidence type="ECO:0000313" key="10">
    <source>
        <dbReference type="EMBL" id="TET45223.1"/>
    </source>
</evidence>
<accession>A0A523URQ9</accession>
<dbReference type="EMBL" id="SOJN01000091">
    <property type="protein sequence ID" value="TET45223.1"/>
    <property type="molecule type" value="Genomic_DNA"/>
</dbReference>
<dbReference type="Gene3D" id="1.10.8.60">
    <property type="match status" value="2"/>
</dbReference>
<dbReference type="GO" id="GO:0005524">
    <property type="term" value="F:ATP binding"/>
    <property type="evidence" value="ECO:0007669"/>
    <property type="project" value="UniProtKB-KW"/>
</dbReference>
<evidence type="ECO:0000313" key="11">
    <source>
        <dbReference type="Proteomes" id="UP000315525"/>
    </source>
</evidence>
<dbReference type="InterPro" id="IPR027417">
    <property type="entry name" value="P-loop_NTPase"/>
</dbReference>
<proteinExistence type="inferred from homology"/>
<protein>
    <submittedName>
        <fullName evidence="10">AAA family ATPase</fullName>
    </submittedName>
</protein>
<keyword evidence="2 6" id="KW-0547">Nucleotide-binding</keyword>
<dbReference type="AlphaFoldDB" id="A0A523URQ9"/>
<reference evidence="10 11" key="1">
    <citation type="submission" date="2019-03" db="EMBL/GenBank/DDBJ databases">
        <title>Metabolic potential of uncultured bacteria and archaea associated with petroleum seepage in deep-sea sediments.</title>
        <authorList>
            <person name="Dong X."/>
            <person name="Hubert C."/>
        </authorList>
    </citation>
    <scope>NUCLEOTIDE SEQUENCE [LARGE SCALE GENOMIC DNA]</scope>
    <source>
        <strain evidence="10">E44_bin18</strain>
    </source>
</reference>
<dbReference type="GO" id="GO:0016887">
    <property type="term" value="F:ATP hydrolysis activity"/>
    <property type="evidence" value="ECO:0007669"/>
    <property type="project" value="InterPro"/>
</dbReference>
<dbReference type="SUPFAM" id="SSF52540">
    <property type="entry name" value="P-loop containing nucleoside triphosphate hydrolases"/>
    <property type="match status" value="2"/>
</dbReference>
<evidence type="ECO:0000256" key="1">
    <source>
        <dbReference type="ARBA" id="ARBA00022737"/>
    </source>
</evidence>
<dbReference type="CDD" id="cd00009">
    <property type="entry name" value="AAA"/>
    <property type="match status" value="1"/>
</dbReference>
<dbReference type="InterPro" id="IPR001270">
    <property type="entry name" value="ClpA/B"/>
</dbReference>
<dbReference type="Proteomes" id="UP000315525">
    <property type="component" value="Unassembled WGS sequence"/>
</dbReference>
<name>A0A523URQ9_UNCT6</name>
<dbReference type="InterPro" id="IPR050130">
    <property type="entry name" value="ClpA_ClpB"/>
</dbReference>
<dbReference type="FunFam" id="3.40.50.300:FF:000025">
    <property type="entry name" value="ATP-dependent Clp protease subunit"/>
    <property type="match status" value="1"/>
</dbReference>
<keyword evidence="4 6" id="KW-0143">Chaperone</keyword>
<dbReference type="InterPro" id="IPR036628">
    <property type="entry name" value="Clp_N_dom_sf"/>
</dbReference>
<evidence type="ECO:0000259" key="9">
    <source>
        <dbReference type="PROSITE" id="PS51903"/>
    </source>
</evidence>
<dbReference type="InterPro" id="IPR003593">
    <property type="entry name" value="AAA+_ATPase"/>
</dbReference>
<dbReference type="PROSITE" id="PS00871">
    <property type="entry name" value="CLPAB_2"/>
    <property type="match status" value="1"/>
</dbReference>
<feature type="domain" description="UVR" evidence="8">
    <location>
        <begin position="420"/>
        <end position="455"/>
    </location>
</feature>
<dbReference type="PANTHER" id="PTHR11638">
    <property type="entry name" value="ATP-DEPENDENT CLP PROTEASE"/>
    <property type="match status" value="1"/>
</dbReference>
<keyword evidence="1 5" id="KW-0677">Repeat</keyword>
<dbReference type="FunFam" id="3.40.50.300:FF:000010">
    <property type="entry name" value="Chaperone clpB 1, putative"/>
    <property type="match status" value="1"/>
</dbReference>
<evidence type="ECO:0000256" key="2">
    <source>
        <dbReference type="ARBA" id="ARBA00022741"/>
    </source>
</evidence>
<dbReference type="InterPro" id="IPR019489">
    <property type="entry name" value="Clp_ATPase_C"/>
</dbReference>
<dbReference type="Pfam" id="PF10431">
    <property type="entry name" value="ClpB_D2-small"/>
    <property type="match status" value="1"/>
</dbReference>
<dbReference type="InterPro" id="IPR028299">
    <property type="entry name" value="ClpA/B_CS2"/>
</dbReference>
<evidence type="ECO:0000256" key="6">
    <source>
        <dbReference type="RuleBase" id="RU004432"/>
    </source>
</evidence>
<dbReference type="Pfam" id="PF02861">
    <property type="entry name" value="Clp_N"/>
    <property type="match status" value="1"/>
</dbReference>
<gene>
    <name evidence="10" type="ORF">E3J62_08065</name>
</gene>
<evidence type="ECO:0000256" key="5">
    <source>
        <dbReference type="PROSITE-ProRule" id="PRU01251"/>
    </source>
</evidence>
<evidence type="ECO:0000259" key="8">
    <source>
        <dbReference type="PROSITE" id="PS50151"/>
    </source>
</evidence>
<dbReference type="SUPFAM" id="SSF81923">
    <property type="entry name" value="Double Clp-N motif"/>
    <property type="match status" value="1"/>
</dbReference>